<organism evidence="1 2">
    <name type="scientific">Rotaria socialis</name>
    <dbReference type="NCBI Taxonomy" id="392032"/>
    <lineage>
        <taxon>Eukaryota</taxon>
        <taxon>Metazoa</taxon>
        <taxon>Spiralia</taxon>
        <taxon>Gnathifera</taxon>
        <taxon>Rotifera</taxon>
        <taxon>Eurotatoria</taxon>
        <taxon>Bdelloidea</taxon>
        <taxon>Philodinida</taxon>
        <taxon>Philodinidae</taxon>
        <taxon>Rotaria</taxon>
    </lineage>
</organism>
<protein>
    <submittedName>
        <fullName evidence="1">Uncharacterized protein</fullName>
    </submittedName>
</protein>
<proteinExistence type="predicted"/>
<gene>
    <name evidence="1" type="ORF">KIK155_LOCUS25629</name>
</gene>
<reference evidence="1" key="1">
    <citation type="submission" date="2021-02" db="EMBL/GenBank/DDBJ databases">
        <authorList>
            <person name="Nowell W R."/>
        </authorList>
    </citation>
    <scope>NUCLEOTIDE SEQUENCE</scope>
</reference>
<dbReference type="Proteomes" id="UP000663865">
    <property type="component" value="Unassembled WGS sequence"/>
</dbReference>
<dbReference type="AlphaFoldDB" id="A0A818TJ52"/>
<accession>A0A818TJ52</accession>
<comment type="caution">
    <text evidence="1">The sequence shown here is derived from an EMBL/GenBank/DDBJ whole genome shotgun (WGS) entry which is preliminary data.</text>
</comment>
<evidence type="ECO:0000313" key="1">
    <source>
        <dbReference type="EMBL" id="CAF3685450.1"/>
    </source>
</evidence>
<dbReference type="EMBL" id="CAJNYV010004639">
    <property type="protein sequence ID" value="CAF3685450.1"/>
    <property type="molecule type" value="Genomic_DNA"/>
</dbReference>
<sequence>MIPNQHDKLIDGTDCDKPFVNDETPSSIVELNFLHKRHRIFQINKQDLGSPGTRTLSPTTKKKKIDMRKRILMHKKANRLHLVTAYKSSNYTQVDDTAFCIFAVTLLNRAAFMSYEAFNGLECSVTSTTIIQCRI</sequence>
<evidence type="ECO:0000313" key="2">
    <source>
        <dbReference type="Proteomes" id="UP000663865"/>
    </source>
</evidence>
<name>A0A818TJ52_9BILA</name>